<dbReference type="PROSITE" id="PS51471">
    <property type="entry name" value="FE2OG_OXY"/>
    <property type="match status" value="1"/>
</dbReference>
<evidence type="ECO:0000256" key="10">
    <source>
        <dbReference type="RuleBase" id="RU003682"/>
    </source>
</evidence>
<dbReference type="InterPro" id="IPR005123">
    <property type="entry name" value="Oxoglu/Fe-dep_dioxygenase_dom"/>
</dbReference>
<feature type="domain" description="Fe2OG dioxygenase" evidence="11">
    <location>
        <begin position="142"/>
        <end position="247"/>
    </location>
</feature>
<keyword evidence="5" id="KW-0266">Ethylene biosynthesis</keyword>
<keyword evidence="13" id="KW-1185">Reference proteome</keyword>
<evidence type="ECO:0000313" key="13">
    <source>
        <dbReference type="Proteomes" id="UP000591844"/>
    </source>
</evidence>
<dbReference type="InterPro" id="IPR050231">
    <property type="entry name" value="Iron_ascorbate_oxido_reductase"/>
</dbReference>
<evidence type="ECO:0000313" key="12">
    <source>
        <dbReference type="EMBL" id="NHB93951.1"/>
    </source>
</evidence>
<dbReference type="InterPro" id="IPR027443">
    <property type="entry name" value="IPNS-like_sf"/>
</dbReference>
<evidence type="ECO:0000256" key="3">
    <source>
        <dbReference type="ARBA" id="ARBA00012531"/>
    </source>
</evidence>
<gene>
    <name evidence="12" type="ORF">C5469_18180</name>
</gene>
<dbReference type="RefSeq" id="WP_166309586.1">
    <property type="nucleotide sequence ID" value="NZ_CAWPIB010000022.1"/>
</dbReference>
<keyword evidence="10" id="KW-0560">Oxidoreductase</keyword>
<evidence type="ECO:0000256" key="2">
    <source>
        <dbReference type="ARBA" id="ARBA00012293"/>
    </source>
</evidence>
<evidence type="ECO:0000256" key="1">
    <source>
        <dbReference type="ARBA" id="ARBA00004767"/>
    </source>
</evidence>
<evidence type="ECO:0000259" key="11">
    <source>
        <dbReference type="PROSITE" id="PS51471"/>
    </source>
</evidence>
<comment type="catalytic activity">
    <reaction evidence="9">
        <text>L-arginine + 2-oxoglutarate + O2 = guanidine + L-glutamate 5-semialdehyde + succinate + CO2</text>
        <dbReference type="Rhea" id="RHEA:31535"/>
        <dbReference type="ChEBI" id="CHEBI:15379"/>
        <dbReference type="ChEBI" id="CHEBI:16526"/>
        <dbReference type="ChEBI" id="CHEBI:16810"/>
        <dbReference type="ChEBI" id="CHEBI:30031"/>
        <dbReference type="ChEBI" id="CHEBI:30087"/>
        <dbReference type="ChEBI" id="CHEBI:32682"/>
        <dbReference type="ChEBI" id="CHEBI:58066"/>
        <dbReference type="EC" id="1.14.20.7"/>
    </reaction>
</comment>
<evidence type="ECO:0000256" key="8">
    <source>
        <dbReference type="ARBA" id="ARBA00047725"/>
    </source>
</evidence>
<evidence type="ECO:0000256" key="6">
    <source>
        <dbReference type="ARBA" id="ARBA00031011"/>
    </source>
</evidence>
<proteinExistence type="inferred from homology"/>
<dbReference type="Gene3D" id="2.60.120.330">
    <property type="entry name" value="B-lactam Antibiotic, Isopenicillin N Synthase, Chain"/>
    <property type="match status" value="1"/>
</dbReference>
<evidence type="ECO:0000256" key="7">
    <source>
        <dbReference type="ARBA" id="ARBA00031282"/>
    </source>
</evidence>
<name>A0A7X5QGJ5_9GAMM</name>
<evidence type="ECO:0000256" key="5">
    <source>
        <dbReference type="ARBA" id="ARBA00022666"/>
    </source>
</evidence>
<dbReference type="GO" id="GO:0009693">
    <property type="term" value="P:ethylene biosynthetic process"/>
    <property type="evidence" value="ECO:0007669"/>
    <property type="project" value="UniProtKB-KW"/>
</dbReference>
<sequence>MTLSVFVPSKARIDENRIVFSSGNMVTALRDGCLALQIPDGFDLAPGKKLAREFYLDPITPSKPSIGYRGFRYRSNIYFDREHFQTEHILADELQRKSTFPTDVNSMCGKMHDLARIVLQEILSDIGVAPQLWNKVTDSATKGGGIKWFAVNHYRPNRQKPGAPAHKDTGFITVLFCEQPGLEALINDQWMSIEPIEGYFLINFGGTLELLTKNLPIKVNAVLHRVKQCEFNPKLEDRYSFAAFINPSASCDIFQISEDGQKAIPITSVEEFLKNFNKQTWQDNYSDFGITKKQINTLSENNNNQG</sequence>
<accession>A0A7X5QGJ5</accession>
<dbReference type="EC" id="1.13.12.19" evidence="3"/>
<dbReference type="Proteomes" id="UP000591844">
    <property type="component" value="Unassembled WGS sequence"/>
</dbReference>
<keyword evidence="10" id="KW-0408">Iron</keyword>
<dbReference type="EC" id="1.14.20.7" evidence="2"/>
<dbReference type="AlphaFoldDB" id="A0A7X5QGJ5"/>
<comment type="caution">
    <text evidence="12">The sequence shown here is derived from an EMBL/GenBank/DDBJ whole genome shotgun (WGS) entry which is preliminary data.</text>
</comment>
<comment type="catalytic activity">
    <reaction evidence="8">
        <text>2-oxoglutarate + O2 + 2 H(+) = ethene + 3 CO2 + H2O</text>
        <dbReference type="Rhea" id="RHEA:31523"/>
        <dbReference type="ChEBI" id="CHEBI:15377"/>
        <dbReference type="ChEBI" id="CHEBI:15378"/>
        <dbReference type="ChEBI" id="CHEBI:15379"/>
        <dbReference type="ChEBI" id="CHEBI:16526"/>
        <dbReference type="ChEBI" id="CHEBI:16810"/>
        <dbReference type="ChEBI" id="CHEBI:18153"/>
        <dbReference type="EC" id="1.13.12.19"/>
    </reaction>
</comment>
<evidence type="ECO:0000256" key="9">
    <source>
        <dbReference type="ARBA" id="ARBA00049359"/>
    </source>
</evidence>
<organism evidence="12 13">
    <name type="scientific">Photorhabdus cinerea</name>
    <dbReference type="NCBI Taxonomy" id="471575"/>
    <lineage>
        <taxon>Bacteria</taxon>
        <taxon>Pseudomonadati</taxon>
        <taxon>Pseudomonadota</taxon>
        <taxon>Gammaproteobacteria</taxon>
        <taxon>Enterobacterales</taxon>
        <taxon>Morganellaceae</taxon>
        <taxon>Photorhabdus</taxon>
    </lineage>
</organism>
<dbReference type="GO" id="GO:0046872">
    <property type="term" value="F:metal ion binding"/>
    <property type="evidence" value="ECO:0007669"/>
    <property type="project" value="UniProtKB-KW"/>
</dbReference>
<comment type="similarity">
    <text evidence="10">Belongs to the iron/ascorbate-dependent oxidoreductase family.</text>
</comment>
<dbReference type="Pfam" id="PF03171">
    <property type="entry name" value="2OG-FeII_Oxy"/>
    <property type="match status" value="1"/>
</dbReference>
<dbReference type="SUPFAM" id="SSF51197">
    <property type="entry name" value="Clavaminate synthase-like"/>
    <property type="match status" value="1"/>
</dbReference>
<reference evidence="12 13" key="1">
    <citation type="submission" date="2018-02" db="EMBL/GenBank/DDBJ databases">
        <authorList>
            <person name="Machado R.A."/>
        </authorList>
    </citation>
    <scope>NUCLEOTIDE SEQUENCE [LARGE SCALE GENOMIC DNA]</scope>
    <source>
        <strain evidence="12 13">DSM 19724</strain>
    </source>
</reference>
<evidence type="ECO:0000256" key="4">
    <source>
        <dbReference type="ARBA" id="ARBA00019045"/>
    </source>
</evidence>
<dbReference type="InterPro" id="IPR044861">
    <property type="entry name" value="IPNS-like_FE2OG_OXY"/>
</dbReference>
<dbReference type="GO" id="GO:0102276">
    <property type="term" value="F:2-oxoglutarate oxygenase/decarboxylase (ethylene-forming) activity"/>
    <property type="evidence" value="ECO:0007669"/>
    <property type="project" value="UniProtKB-EC"/>
</dbReference>
<keyword evidence="10" id="KW-0479">Metal-binding</keyword>
<dbReference type="PANTHER" id="PTHR47990">
    <property type="entry name" value="2-OXOGLUTARATE (2OG) AND FE(II)-DEPENDENT OXYGENASE SUPERFAMILY PROTEIN-RELATED"/>
    <property type="match status" value="1"/>
</dbReference>
<protein>
    <recommendedName>
        <fullName evidence="4">2-oxoglutarate-dependent ethylene/succinate-forming enzyme</fullName>
        <ecNumber evidence="3">1.13.12.19</ecNumber>
        <ecNumber evidence="2">1.14.20.7</ecNumber>
    </recommendedName>
    <alternativeName>
        <fullName evidence="6">2-oxoglutarate dioxygenase (ethylene-forming)</fullName>
    </alternativeName>
    <alternativeName>
        <fullName evidence="7">2-oxoglutarate/L-arginine monooxygenase/decarboxylase (succinate-forming)</fullName>
    </alternativeName>
</protein>
<dbReference type="EMBL" id="PUJW01000022">
    <property type="protein sequence ID" value="NHB93951.1"/>
    <property type="molecule type" value="Genomic_DNA"/>
</dbReference>
<comment type="pathway">
    <text evidence="1">Alkene biosynthesis; ethylene biosynthesis via 2-oxoglutarate.</text>
</comment>